<sequence>MENHKKNYSSHDESAYIFEKKRIVQLHEERIKVQKKTFTKWMNSFIQKAKLEVDDIFVDLADGKKLLKLLEIISGEKLGKPNNGKLRVQKIENVNKCLAFLHTKVKLESIGAEDIVDGNKTLILGLLWTIILRFQIQDIEIQLEENTDKKHSAKEALLLWCQRKTNGYPNAKVTDFTQSWRNGMAFNALIHSHRPELINYEQLDPKNSIENLNNAFKIAQENLAIQPLLDPEDVDTEKPDEKSILTYVSSYYHTFAKYNSELISGKRITNIISQLMEIDRLQLNYELLTTNLLNWIQMKIHQLDKRESFANLDQIQHEFARFKDYRTVEKPPKYRERSEIEALLFNIQTKRKALGQVLYLPPEGKLIQDIHKSWIDLEKAEHRHELKLREEMRRLEQINNMADSFYRKCNIRKSYLDEMIQVLSDVRYGNNLSQVEATIKKHEAISADILSRKERIDSLQQMTVELKNENYFFIDKVENFFQEIKISWDKLISILEMHQKNLSTASNFMRTKSEIETIVNEFLDLIKRINIDSNVTHLRTAEEYLQTHTLLEAQIASNDETVKRLTNNANKLLEQEQIQQSLLLQKEIPNLQESLHSLQKLHETLKQQSLIKRKKLIKLRDFYRLLQDIEEEETTLADKLNICQAILPGKDLLGVISLQQKHNVFEAEIKAHDGRIKIIEKKAQIFMENDSMEKKIIEDKLEALYEIWKRLQEISATKSKELAIIIEAFQYYSDANETESWLKEKIHLAKSEDYGNDEQTAQALLKRHNFLESEIMSYSNEVERLNIQSEKMINSDVESLFLLGSQQFSFDNNSIDNEQSTIDEINDETETTEISEKIPQVYVIYDYATENFHVKKGDILILIAKTTPDWWKVCFEGMTDQFYVPSNYVKEIEPKIINRKQIEKPLQQQQRKLSSIVKRRHSKRRLSIVYGADTVEQRRLLINTNYKRLIDLCKIRRKSLEESIKMFCFNSECDSFENWLNDMENTIEKSMNVKKEQQQQNSKTQSNDLSKQFEKMITDLLANRSRLDEINRMANEMNSPMYMSIMKKRKEQIQKKWDQVNFLQKQLGKNIEGLTSVEVFDSACTETLERINDKLEKINDYYYLDVGQDLKTAQALQRKHDNLELELIPITDSLKKLNIISENVKSSYPLEKSRVDKRLAELKQLWEQLKKCSDEKRSWLDKMIGLQIIKNSSNDINAWLNGYAKQLLQYDRMDPSFKNVESLETITKEHNDLLVDIKGKHNDIEDLKNLAEKLKNQIDPNELKIVDEMSEKYDQIYQEWNEKTNFLRQCSELNCFNQEADRIETIIGSDLTFLEFDDIGNSCQDIYALIKRHERFLDTLNAQDQRIYNFIDFGDKLIQNNNFEIDLIKERQKKIIERRKMLKDKAFLRQKLLNDARMYHEIKNDAEEFLNWCQNKQKNVKDLFDGKEIIKNDADIERKMKKHQTLAAEIRAHRIQMEKILNNLDDLNKNSHLISTNELDEIEQKVKNEWIDLNNLIENNEKLMCQISRKMERKKSFQTMQNRFDEIQSGINLDELPIDRRTCKKLLQKNKLIEKELSTLENKVNNMKNDKQTIDDDDQTDGKTDNHHQQYSDENDHDYNELKTTILKLKDPLNKRNQQLLQLNEYFQFEYDANAELQWIKDRIIIVSSNDVPQNLTDAQNWLKKLEQNLKNEINTHENHVMKILDQAKEFIQQNHLESDKINKISEDLNTNWNQLIQLTENRIEKLKIYLKIRQFLSDCNEIELWLNDKMNILNNPIYGNDEITLIKLLQKQKSMDLEIDAYSGLIDELVRQSEDLSLSVKNEPEQKLLKQRAQDLNVQLKKIQKLSNERNLKLIDLKQFYEYYQESNDFLEWLKKKQQILLNEDYGKDYEHCIILQAKFFDLKRLILANEELYKQCMENSKRFIVRNSESDQSTTTIDNNNSETIETIWQDLMNLLQTKEQKFIAAVKIHRFNRDVADAYERIHEKYSFINNQDYGRDCQTTQNLIRNHDVFENDLVALEAQLQILINDSVKLKQAYPGGNAKQIGEKLKSVLDYWEKLKDLSTFRRQKLCDTYEFYQFVSIVRNLEQWSTNLINEMKIDDEQIKNELNKNSFIFPVDKAQNAKNVHERIKSEIDSRENEFNILVKDANKLVKNPFYNQIKEQTEKLLNIRDQLYNIWQIKDVTLDQLVDYCIFIRDLKQLEQLCQQFKNRLETFETEQEQQTAEEVNRNLKKFNEFIKLFESHEQKFNGLKECATKLLEKNNNHSDQIQICLEDLLTKKTKLWQIILSKKDQLSDDLIFAQFQRDIIETDSWIDEKRIQIEQISLRDKHNDDIEIKLKKLQKQQALEAEINVNTERITAIQNKAKHLITKNHHHSIQIRSQLDDILKKWEELKLLSRNICEGFEEAKDIYEFNKNVDLVESWIREKELMIQFNDTGEDFEHCQALLKKLDDVGTGLKVDEDEIHQINHLADKLLNQCKNENQIDEKRLSLNEKWKQLQEKIANYRQRLINALEIHSLNRDLDEINERVMEKHLLASKECDAKDLSLAENEQRKHVSLCYDIYGIENHFKNINDNDVRRLIGRNPELMEKSRTKIQTIQENLRKLSQECSNKDEKLQFAIKLNKFFDSIKEYENWANNILAEKLSKTFTSENISQAEIELQDHEYIKDELISRKQNNKNLKEYGLSLLQELKQNENENQLQIQKVQECIDKNDELQRQLDQAWDDKCNYLKQCKQLHKFNDLYKQSDSWLTLKEAFLTNEDLGSNLIAVEDLLKKHDSFVQSFAGQQRIIELSTFAQELIEQKHFDLHNIQMKNGEILERRDKLFELAKIRKNKLENSKLYFKFLQSYNEIYGWLVEKIKVANDESYRESINLLSKKQKHAAFEAEINSNKERIDELLNEGDALINNSHFRSEEIKINLDNIKKLNRQLNESTAFKRNRLNEAYQALQFFRLCDVLSSWIKDIEAILNDKDNGKDLSSVRNLLKKHELLENDVHNHNENVENIKDQLAHFQQNNHFQIDEIEEKGNQVIKRFNDIQKPIDRRREILEDYHTFFQFKNDVEHEFFWIKEKENQLKQFDNTNSVLDIQRLIKRHKMLESEIQTREIQLSALVSKGHSLLKAEGSNLEDIKFLTNELQKKIQYLKDAFALKRMHLIDSLESHQFYSDVVEAESWINEKNSFLLNDDNGRDEESVSMLLKRLEAISNESERFNSNSMAKLIQQSNQLIDKNHSESNEIKQKLDGLVEKFNQFSEEIKKKRQTLSQRSLYFSFEREADELISWIKDQQIIANSEDYGQDVEHIESLIQQFNTFISFIMSNEERVKILEKQAENVQNSEEKLKEIQSSWNQLKKMAAHRQELLQSAEEVHRFCRSADETVSWIREKESSTIFDEVNSKFDDINTIKAKIHKLEGFEHDLNAVREQVETLYVEADKLIDSFDNVKEQIQERKNEVKEVWDDLNMKTKLHKANLIQIENSQSYFDQCMELLTWINEMQALITADDKLVTDVMAAEQQLDRHQEYETEIKLKNKNVEEILATGKRIISEGHIMSKEIEQRNERMKNAYDNLVLTWQKRLTLYEYNVDARHFVRDVEQMEKWINANHNYIDDNNFGDSISDVEELLIKHEEFEKTITTQLEKLNKIERITLMEKYFENLKREEEQQKAAELLRQEKEKRMEEEQKRILFRRSDEESKYYENNANKSKLMSSKQSSSSTKTPRRYASFSFVKKYPKIKPLTPNLPQFSCKGMLERKHLFESGGKKAESRTWKTYYTVLCGHLLCFFKDKNAFNKNSAASAPLSILNAKCEKIEYKQKKHVFSIEMTNMCKYLFITSDEDRLREWISAITFRASLPPSDQLIDYKNFVPSQQSSTDLIGSSQNGGANNVSDSSSSSHKSSLTSLPDIHSTNHENSPQSLNQQQIDNKSNNNNEQNNLNVDTNSSDDKSYFPSPETSRPKINKYGSLPANMMPIKEDSIYAKNDHPIGLPTMKSFDQDDIGSLNNEKTKKKRRSFFKRSR</sequence>
<gene>
    <name evidence="18" type="primary">LOC113791649</name>
</gene>
<evidence type="ECO:0000256" key="1">
    <source>
        <dbReference type="ARBA" id="ARBA00004496"/>
    </source>
</evidence>
<feature type="coiled-coil region" evidence="12">
    <location>
        <begin position="2862"/>
        <end position="2914"/>
    </location>
</feature>
<feature type="domain" description="SH3" evidence="14">
    <location>
        <begin position="836"/>
        <end position="894"/>
    </location>
</feature>
<evidence type="ECO:0000256" key="13">
    <source>
        <dbReference type="SAM" id="MobiDB-lite"/>
    </source>
</evidence>
<evidence type="ECO:0000313" key="18">
    <source>
        <dbReference type="RefSeq" id="XP_027197243.1"/>
    </source>
</evidence>
<dbReference type="Pfam" id="PF15410">
    <property type="entry name" value="PH_9"/>
    <property type="match status" value="1"/>
</dbReference>
<dbReference type="SMART" id="SM00150">
    <property type="entry name" value="SPEC"/>
    <property type="match status" value="29"/>
</dbReference>
<feature type="coiled-coil region" evidence="12">
    <location>
        <begin position="2180"/>
        <end position="2207"/>
    </location>
</feature>
<accession>A0A6P6XW40</accession>
<dbReference type="PROSITE" id="PS00019">
    <property type="entry name" value="ACTININ_1"/>
    <property type="match status" value="1"/>
</dbReference>
<dbReference type="SMART" id="SM00233">
    <property type="entry name" value="PH"/>
    <property type="match status" value="1"/>
</dbReference>
<keyword evidence="3 11" id="KW-0728">SH3 domain</keyword>
<dbReference type="InterPro" id="IPR036028">
    <property type="entry name" value="SH3-like_dom_sf"/>
</dbReference>
<evidence type="ECO:0000256" key="3">
    <source>
        <dbReference type="ARBA" id="ARBA00022443"/>
    </source>
</evidence>
<evidence type="ECO:0000256" key="10">
    <source>
        <dbReference type="ARBA" id="ARBA00023203"/>
    </source>
</evidence>
<dbReference type="FunFam" id="1.10.418.10:FF:000001">
    <property type="entry name" value="Actinin alpha 1"/>
    <property type="match status" value="1"/>
</dbReference>
<dbReference type="FunFam" id="2.30.29.30:FF:000024">
    <property type="entry name" value="Spectrin beta chain"/>
    <property type="match status" value="1"/>
</dbReference>
<evidence type="ECO:0000259" key="14">
    <source>
        <dbReference type="PROSITE" id="PS50002"/>
    </source>
</evidence>
<keyword evidence="17" id="KW-1185">Reference proteome</keyword>
<feature type="region of interest" description="Disordered" evidence="13">
    <location>
        <begin position="3843"/>
        <end position="3938"/>
    </location>
</feature>
<dbReference type="PROSITE" id="PS50003">
    <property type="entry name" value="PH_DOMAIN"/>
    <property type="match status" value="1"/>
</dbReference>
<feature type="domain" description="PH" evidence="15">
    <location>
        <begin position="3717"/>
        <end position="3824"/>
    </location>
</feature>
<dbReference type="PRINTS" id="PR00683">
    <property type="entry name" value="SPECTRINPH"/>
</dbReference>
<feature type="region of interest" description="Disordered" evidence="13">
    <location>
        <begin position="3952"/>
        <end position="3989"/>
    </location>
</feature>
<feature type="coiled-coil region" evidence="12">
    <location>
        <begin position="2670"/>
        <end position="2700"/>
    </location>
</feature>
<dbReference type="GO" id="GO:0003779">
    <property type="term" value="F:actin binding"/>
    <property type="evidence" value="ECO:0007669"/>
    <property type="project" value="UniProtKB-KW"/>
</dbReference>
<feature type="compositionally biased region" description="Basic residues" evidence="13">
    <location>
        <begin position="3977"/>
        <end position="3989"/>
    </location>
</feature>
<feature type="coiled-coil region" evidence="12">
    <location>
        <begin position="1237"/>
        <end position="1264"/>
    </location>
</feature>
<feature type="coiled-coil region" evidence="12">
    <location>
        <begin position="1991"/>
        <end position="2018"/>
    </location>
</feature>
<dbReference type="PROSITE" id="PS00020">
    <property type="entry name" value="ACTININ_2"/>
    <property type="match status" value="1"/>
</dbReference>
<keyword evidence="6" id="KW-0597">Phosphoprotein</keyword>
<dbReference type="CDD" id="cd10571">
    <property type="entry name" value="PH_beta_spectrin"/>
    <property type="match status" value="1"/>
</dbReference>
<feature type="region of interest" description="Disordered" evidence="13">
    <location>
        <begin position="1563"/>
        <end position="1597"/>
    </location>
</feature>
<keyword evidence="9" id="KW-0677">Repeat</keyword>
<dbReference type="GO" id="GO:0005543">
    <property type="term" value="F:phospholipid binding"/>
    <property type="evidence" value="ECO:0007669"/>
    <property type="project" value="InterPro"/>
</dbReference>
<dbReference type="Proteomes" id="UP000515146">
    <property type="component" value="Unplaced"/>
</dbReference>
<dbReference type="CTD" id="38418"/>
<dbReference type="CDD" id="cd00176">
    <property type="entry name" value="SPEC"/>
    <property type="match status" value="16"/>
</dbReference>
<dbReference type="InterPro" id="IPR036872">
    <property type="entry name" value="CH_dom_sf"/>
</dbReference>
<feature type="coiled-coil region" evidence="12">
    <location>
        <begin position="3294"/>
        <end position="3331"/>
    </location>
</feature>
<dbReference type="InterPro" id="IPR001605">
    <property type="entry name" value="PH_dom-spectrin-type"/>
</dbReference>
<evidence type="ECO:0000259" key="16">
    <source>
        <dbReference type="PROSITE" id="PS50021"/>
    </source>
</evidence>
<feature type="compositionally biased region" description="Low complexity" evidence="13">
    <location>
        <begin position="3890"/>
        <end position="3908"/>
    </location>
</feature>
<dbReference type="FunCoup" id="A0A6P6XW40">
    <property type="interactions" value="53"/>
</dbReference>
<dbReference type="Gene3D" id="2.30.30.40">
    <property type="entry name" value="SH3 Domains"/>
    <property type="match status" value="1"/>
</dbReference>
<keyword evidence="7" id="KW-0344">Guanine-nucleotide releasing factor</keyword>
<dbReference type="SUPFAM" id="SSF50729">
    <property type="entry name" value="PH domain-like"/>
    <property type="match status" value="1"/>
</dbReference>
<keyword evidence="8" id="KW-0493">Microtubule</keyword>
<dbReference type="InterPro" id="IPR018159">
    <property type="entry name" value="Spectrin/alpha-actinin"/>
</dbReference>
<evidence type="ECO:0000256" key="9">
    <source>
        <dbReference type="ARBA" id="ARBA00022737"/>
    </source>
</evidence>
<comment type="similarity">
    <text evidence="2">Belongs to the spectrin family.</text>
</comment>
<dbReference type="OrthoDB" id="9942256at2759"/>
<dbReference type="InterPro" id="IPR002017">
    <property type="entry name" value="Spectrin_repeat"/>
</dbReference>
<organism evidence="17 18">
    <name type="scientific">Dermatophagoides pteronyssinus</name>
    <name type="common">European house dust mite</name>
    <dbReference type="NCBI Taxonomy" id="6956"/>
    <lineage>
        <taxon>Eukaryota</taxon>
        <taxon>Metazoa</taxon>
        <taxon>Ecdysozoa</taxon>
        <taxon>Arthropoda</taxon>
        <taxon>Chelicerata</taxon>
        <taxon>Arachnida</taxon>
        <taxon>Acari</taxon>
        <taxon>Acariformes</taxon>
        <taxon>Sarcoptiformes</taxon>
        <taxon>Astigmata</taxon>
        <taxon>Psoroptidia</taxon>
        <taxon>Analgoidea</taxon>
        <taxon>Pyroglyphidae</taxon>
        <taxon>Dermatophagoidinae</taxon>
        <taxon>Dermatophagoides</taxon>
    </lineage>
</organism>
<feature type="coiled-coil region" evidence="12">
    <location>
        <begin position="3048"/>
        <end position="3087"/>
    </location>
</feature>
<evidence type="ECO:0000256" key="2">
    <source>
        <dbReference type="ARBA" id="ARBA00006826"/>
    </source>
</evidence>
<dbReference type="GO" id="GO:0005737">
    <property type="term" value="C:cytoplasm"/>
    <property type="evidence" value="ECO:0007669"/>
    <property type="project" value="UniProtKB-SubCell"/>
</dbReference>
<dbReference type="Gene3D" id="2.30.29.30">
    <property type="entry name" value="Pleckstrin-homology domain (PH domain)/Phosphotyrosine-binding domain (PTB)"/>
    <property type="match status" value="1"/>
</dbReference>
<dbReference type="InterPro" id="IPR001452">
    <property type="entry name" value="SH3_domain"/>
</dbReference>
<dbReference type="Pfam" id="PF00435">
    <property type="entry name" value="Spectrin"/>
    <property type="match status" value="22"/>
</dbReference>
<dbReference type="InParanoid" id="A0A6P6XW40"/>
<reference evidence="18" key="1">
    <citation type="submission" date="2025-08" db="UniProtKB">
        <authorList>
            <consortium name="RefSeq"/>
        </authorList>
    </citation>
    <scope>IDENTIFICATION</scope>
    <source>
        <strain evidence="18">Airmid</strain>
    </source>
</reference>
<feature type="coiled-coil region" evidence="12">
    <location>
        <begin position="2570"/>
        <end position="2597"/>
    </location>
</feature>
<feature type="compositionally biased region" description="Polar residues" evidence="13">
    <location>
        <begin position="3843"/>
        <end position="3859"/>
    </location>
</feature>
<keyword evidence="10" id="KW-0009">Actin-binding</keyword>
<evidence type="ECO:0000256" key="12">
    <source>
        <dbReference type="SAM" id="Coils"/>
    </source>
</evidence>
<dbReference type="KEGG" id="dpte:113791649"/>
<dbReference type="PROSITE" id="PS50021">
    <property type="entry name" value="CH"/>
    <property type="match status" value="2"/>
</dbReference>
<feature type="coiled-coil region" evidence="12">
    <location>
        <begin position="1450"/>
        <end position="1513"/>
    </location>
</feature>
<feature type="coiled-coil region" evidence="12">
    <location>
        <begin position="555"/>
        <end position="608"/>
    </location>
</feature>
<dbReference type="CDD" id="cd21193">
    <property type="entry name" value="CH_beta_spectrin_rpt1"/>
    <property type="match status" value="1"/>
</dbReference>
<dbReference type="SUPFAM" id="SSF46966">
    <property type="entry name" value="Spectrin repeat"/>
    <property type="match status" value="25"/>
</dbReference>
<evidence type="ECO:0000256" key="5">
    <source>
        <dbReference type="ARBA" id="ARBA00022490"/>
    </source>
</evidence>
<dbReference type="GO" id="GO:0005874">
    <property type="term" value="C:microtubule"/>
    <property type="evidence" value="ECO:0007669"/>
    <property type="project" value="UniProtKB-KW"/>
</dbReference>
<dbReference type="InterPro" id="IPR001589">
    <property type="entry name" value="Actinin_actin-bd_CS"/>
</dbReference>
<comment type="subcellular location">
    <subcellularLocation>
        <location evidence="1">Cytoplasm</location>
    </subcellularLocation>
</comment>
<dbReference type="OMA" id="DAIMEEC"/>
<evidence type="ECO:0000256" key="7">
    <source>
        <dbReference type="ARBA" id="ARBA00022658"/>
    </source>
</evidence>
<feature type="coiled-coil region" evidence="12">
    <location>
        <begin position="3624"/>
        <end position="3658"/>
    </location>
</feature>
<feature type="compositionally biased region" description="Low complexity" evidence="13">
    <location>
        <begin position="3677"/>
        <end position="3691"/>
    </location>
</feature>
<dbReference type="GO" id="GO:0051693">
    <property type="term" value="P:actin filament capping"/>
    <property type="evidence" value="ECO:0007669"/>
    <property type="project" value="UniProtKB-KW"/>
</dbReference>
<dbReference type="GO" id="GO:0005085">
    <property type="term" value="F:guanyl-nucleotide exchange factor activity"/>
    <property type="evidence" value="ECO:0007669"/>
    <property type="project" value="UniProtKB-KW"/>
</dbReference>
<evidence type="ECO:0000256" key="4">
    <source>
        <dbReference type="ARBA" id="ARBA00022467"/>
    </source>
</evidence>
<proteinExistence type="inferred from homology"/>
<dbReference type="InterPro" id="IPR001715">
    <property type="entry name" value="CH_dom"/>
</dbReference>
<keyword evidence="5" id="KW-0963">Cytoplasm</keyword>
<feature type="compositionally biased region" description="Low complexity" evidence="13">
    <location>
        <begin position="3860"/>
        <end position="3873"/>
    </location>
</feature>
<protein>
    <submittedName>
        <fullName evidence="18">Spectrin beta chain-like</fullName>
    </submittedName>
</protein>
<dbReference type="InterPro" id="IPR041681">
    <property type="entry name" value="PH_9"/>
</dbReference>
<dbReference type="PANTHER" id="PTHR11915">
    <property type="entry name" value="SPECTRIN/FILAMIN RELATED CYTOSKELETAL PROTEIN"/>
    <property type="match status" value="1"/>
</dbReference>
<dbReference type="InterPro" id="IPR001849">
    <property type="entry name" value="PH_domain"/>
</dbReference>
<feature type="region of interest" description="Disordered" evidence="13">
    <location>
        <begin position="3672"/>
        <end position="3691"/>
    </location>
</feature>
<dbReference type="Gene3D" id="1.10.418.10">
    <property type="entry name" value="Calponin-like domain"/>
    <property type="match status" value="2"/>
</dbReference>
<dbReference type="SUPFAM" id="SSF50044">
    <property type="entry name" value="SH3-domain"/>
    <property type="match status" value="1"/>
</dbReference>
<feature type="compositionally biased region" description="Basic and acidic residues" evidence="13">
    <location>
        <begin position="1568"/>
        <end position="1591"/>
    </location>
</feature>
<feature type="domain" description="Calponin-homology (CH)" evidence="16">
    <location>
        <begin position="32"/>
        <end position="135"/>
    </location>
</feature>
<dbReference type="SMART" id="SM00033">
    <property type="entry name" value="CH"/>
    <property type="match status" value="2"/>
</dbReference>
<feature type="domain" description="Calponin-homology (CH)" evidence="16">
    <location>
        <begin position="151"/>
        <end position="256"/>
    </location>
</feature>
<evidence type="ECO:0000256" key="8">
    <source>
        <dbReference type="ARBA" id="ARBA00022701"/>
    </source>
</evidence>
<feature type="coiled-coil region" evidence="12">
    <location>
        <begin position="1656"/>
        <end position="1687"/>
    </location>
</feature>
<name>A0A6P6XW40_DERPT</name>
<evidence type="ECO:0000259" key="15">
    <source>
        <dbReference type="PROSITE" id="PS50003"/>
    </source>
</evidence>
<feature type="coiled-coil region" evidence="12">
    <location>
        <begin position="3488"/>
        <end position="3547"/>
    </location>
</feature>
<evidence type="ECO:0000256" key="11">
    <source>
        <dbReference type="PROSITE-ProRule" id="PRU00192"/>
    </source>
</evidence>
<dbReference type="FunFam" id="1.10.418.10:FF:000043">
    <property type="entry name" value="Spectrin beta chain, non-erythrocytic"/>
    <property type="match status" value="1"/>
</dbReference>
<keyword evidence="12" id="KW-0175">Coiled coil</keyword>
<dbReference type="Gene3D" id="1.20.58.60">
    <property type="match status" value="24"/>
</dbReference>
<dbReference type="GO" id="GO:0016020">
    <property type="term" value="C:membrane"/>
    <property type="evidence" value="ECO:0007669"/>
    <property type="project" value="UniProtKB-ARBA"/>
</dbReference>
<dbReference type="RefSeq" id="XP_027197243.1">
    <property type="nucleotide sequence ID" value="XM_027341442.1"/>
</dbReference>
<dbReference type="Pfam" id="PF00307">
    <property type="entry name" value="CH"/>
    <property type="match status" value="2"/>
</dbReference>
<evidence type="ECO:0000313" key="17">
    <source>
        <dbReference type="Proteomes" id="UP000515146"/>
    </source>
</evidence>
<feature type="coiled-coil region" evidence="12">
    <location>
        <begin position="761"/>
        <end position="788"/>
    </location>
</feature>
<dbReference type="InterPro" id="IPR011993">
    <property type="entry name" value="PH-like_dom_sf"/>
</dbReference>
<dbReference type="SMART" id="SM00326">
    <property type="entry name" value="SH3"/>
    <property type="match status" value="1"/>
</dbReference>
<evidence type="ECO:0000256" key="6">
    <source>
        <dbReference type="ARBA" id="ARBA00022553"/>
    </source>
</evidence>
<feature type="coiled-coil region" evidence="12">
    <location>
        <begin position="2961"/>
        <end position="2995"/>
    </location>
</feature>
<keyword evidence="4" id="KW-0117">Actin capping</keyword>
<dbReference type="SUPFAM" id="SSF47576">
    <property type="entry name" value="Calponin-homology domain, CH-domain"/>
    <property type="match status" value="1"/>
</dbReference>
<dbReference type="PROSITE" id="PS50002">
    <property type="entry name" value="SH3"/>
    <property type="match status" value="1"/>
</dbReference>